<feature type="non-terminal residue" evidence="3">
    <location>
        <position position="1"/>
    </location>
</feature>
<organism evidence="3">
    <name type="scientific">uncultured Actinomycetospora sp</name>
    <dbReference type="NCBI Taxonomy" id="1135996"/>
    <lineage>
        <taxon>Bacteria</taxon>
        <taxon>Bacillati</taxon>
        <taxon>Actinomycetota</taxon>
        <taxon>Actinomycetes</taxon>
        <taxon>Pseudonocardiales</taxon>
        <taxon>Pseudonocardiaceae</taxon>
        <taxon>Actinomycetospora</taxon>
        <taxon>environmental samples</taxon>
    </lineage>
</organism>
<feature type="compositionally biased region" description="Basic and acidic residues" evidence="1">
    <location>
        <begin position="224"/>
        <end position="252"/>
    </location>
</feature>
<feature type="transmembrane region" description="Helical" evidence="2">
    <location>
        <begin position="169"/>
        <end position="192"/>
    </location>
</feature>
<dbReference type="AlphaFoldDB" id="A0A6J4HBG2"/>
<feature type="region of interest" description="Disordered" evidence="1">
    <location>
        <begin position="208"/>
        <end position="259"/>
    </location>
</feature>
<feature type="region of interest" description="Disordered" evidence="1">
    <location>
        <begin position="1"/>
        <end position="26"/>
    </location>
</feature>
<gene>
    <name evidence="3" type="ORF">AVDCRST_MAG54-514</name>
</gene>
<accession>A0A6J4HBG2</accession>
<evidence type="ECO:0000256" key="1">
    <source>
        <dbReference type="SAM" id="MobiDB-lite"/>
    </source>
</evidence>
<dbReference type="EMBL" id="CADCTH010000070">
    <property type="protein sequence ID" value="CAA9219861.1"/>
    <property type="molecule type" value="Genomic_DNA"/>
</dbReference>
<keyword evidence="2" id="KW-0812">Transmembrane</keyword>
<evidence type="ECO:0000256" key="2">
    <source>
        <dbReference type="SAM" id="Phobius"/>
    </source>
</evidence>
<keyword evidence="2" id="KW-1133">Transmembrane helix</keyword>
<keyword evidence="2" id="KW-0472">Membrane</keyword>
<evidence type="ECO:0000313" key="3">
    <source>
        <dbReference type="EMBL" id="CAA9219861.1"/>
    </source>
</evidence>
<sequence length="259" mass="26058">RAGCATRAGGAAGRDPLGAGVGVPAPLTGSTPAGTLHLLGGPRRAGAVVTTPVPALAALPAVVEQRLDQRAEGGERPAQVLGARRAVAVGGGDALGLPVVLDEVRLGDRQVVGAAPPVLDRVAALPHDRHDQGVGVLDGPAGVVDEPALHLLPVGQEALALGGLQRADVVLVVPVLALAQLLLGLLAVAGLADAALVLRPELVGELLLPPPSREDEGGDAGDGQQHHHDDDHDDDDVHRRTPSEHPWADHGPGRGAAAQ</sequence>
<reference evidence="3" key="1">
    <citation type="submission" date="2020-02" db="EMBL/GenBank/DDBJ databases">
        <authorList>
            <person name="Meier V. D."/>
        </authorList>
    </citation>
    <scope>NUCLEOTIDE SEQUENCE</scope>
    <source>
        <strain evidence="3">AVDCRST_MAG54</strain>
    </source>
</reference>
<name>A0A6J4HBG2_9PSEU</name>
<protein>
    <submittedName>
        <fullName evidence="3">Uncharacterized protein</fullName>
    </submittedName>
</protein>
<proteinExistence type="predicted"/>